<dbReference type="Gene3D" id="3.40.50.2300">
    <property type="match status" value="2"/>
</dbReference>
<dbReference type="AlphaFoldDB" id="A0A7G9G8E5"/>
<dbReference type="Pfam" id="PF02518">
    <property type="entry name" value="HATPase_c"/>
    <property type="match status" value="1"/>
</dbReference>
<dbReference type="InterPro" id="IPR005467">
    <property type="entry name" value="His_kinase_dom"/>
</dbReference>
<keyword evidence="7" id="KW-0902">Two-component regulatory system</keyword>
<dbReference type="CDD" id="cd17546">
    <property type="entry name" value="REC_hyHK_CKI1_RcsC-like"/>
    <property type="match status" value="2"/>
</dbReference>
<evidence type="ECO:0000256" key="5">
    <source>
        <dbReference type="ARBA" id="ARBA00022553"/>
    </source>
</evidence>
<comment type="function">
    <text evidence="8">May play the central regulatory role in sporulation. It may be an element of the effector pathway responsible for the activation of sporulation genes in response to nutritional stress. Spo0A may act in concert with spo0H (a sigma factor) to control the expression of some genes that are critical to the sporulation process.</text>
</comment>
<evidence type="ECO:0000256" key="8">
    <source>
        <dbReference type="ARBA" id="ARBA00024867"/>
    </source>
</evidence>
<dbReference type="CDD" id="cd16922">
    <property type="entry name" value="HATPase_EvgS-ArcB-TorS-like"/>
    <property type="match status" value="1"/>
</dbReference>
<accession>A0A7G9G8E5</accession>
<dbReference type="SUPFAM" id="SSF55874">
    <property type="entry name" value="ATPase domain of HSP90 chaperone/DNA topoisomerase II/histidine kinase"/>
    <property type="match status" value="1"/>
</dbReference>
<dbReference type="EMBL" id="CP060634">
    <property type="protein sequence ID" value="QNM07077.1"/>
    <property type="molecule type" value="Genomic_DNA"/>
</dbReference>
<keyword evidence="6" id="KW-0808">Transferase</keyword>
<gene>
    <name evidence="15" type="ORF">H9Q78_13205</name>
</gene>
<protein>
    <recommendedName>
        <fullName evidence="9">Circadian input-output histidine kinase CikA</fullName>
        <ecNumber evidence="3">2.7.13.3</ecNumber>
    </recommendedName>
    <alternativeName>
        <fullName evidence="4">Stage 0 sporulation protein A homolog</fullName>
    </alternativeName>
</protein>
<dbReference type="GO" id="GO:0000155">
    <property type="term" value="F:phosphorelay sensor kinase activity"/>
    <property type="evidence" value="ECO:0007669"/>
    <property type="project" value="InterPro"/>
</dbReference>
<dbReference type="PROSITE" id="PS50109">
    <property type="entry name" value="HIS_KIN"/>
    <property type="match status" value="1"/>
</dbReference>
<evidence type="ECO:0000259" key="13">
    <source>
        <dbReference type="PROSITE" id="PS50109"/>
    </source>
</evidence>
<dbReference type="SMART" id="SM00448">
    <property type="entry name" value="REC"/>
    <property type="match status" value="2"/>
</dbReference>
<dbReference type="InterPro" id="IPR003594">
    <property type="entry name" value="HATPase_dom"/>
</dbReference>
<dbReference type="PANTHER" id="PTHR45339:SF5">
    <property type="entry name" value="HISTIDINE KINASE"/>
    <property type="match status" value="1"/>
</dbReference>
<evidence type="ECO:0000313" key="15">
    <source>
        <dbReference type="EMBL" id="QNM07077.1"/>
    </source>
</evidence>
<name>A0A7G9G8E5_9FIRM</name>
<evidence type="ECO:0000256" key="2">
    <source>
        <dbReference type="ARBA" id="ARBA00006402"/>
    </source>
</evidence>
<dbReference type="InterPro" id="IPR036097">
    <property type="entry name" value="HisK_dim/P_sf"/>
</dbReference>
<evidence type="ECO:0000256" key="10">
    <source>
        <dbReference type="PROSITE-ProRule" id="PRU00169"/>
    </source>
</evidence>
<evidence type="ECO:0000259" key="14">
    <source>
        <dbReference type="PROSITE" id="PS50110"/>
    </source>
</evidence>
<dbReference type="InterPro" id="IPR036890">
    <property type="entry name" value="HATPase_C_sf"/>
</dbReference>
<evidence type="ECO:0000256" key="6">
    <source>
        <dbReference type="ARBA" id="ARBA00022777"/>
    </source>
</evidence>
<dbReference type="Proteomes" id="UP000515823">
    <property type="component" value="Chromosome"/>
</dbReference>
<feature type="modified residue" description="4-aspartylphosphate" evidence="10">
    <location>
        <position position="502"/>
    </location>
</feature>
<dbReference type="InterPro" id="IPR011006">
    <property type="entry name" value="CheY-like_superfamily"/>
</dbReference>
<comment type="catalytic activity">
    <reaction evidence="1">
        <text>ATP + protein L-histidine = ADP + protein N-phospho-L-histidine.</text>
        <dbReference type="EC" id="2.7.13.3"/>
    </reaction>
</comment>
<dbReference type="FunFam" id="3.30.565.10:FF:000010">
    <property type="entry name" value="Sensor histidine kinase RcsC"/>
    <property type="match status" value="1"/>
</dbReference>
<evidence type="ECO:0000256" key="9">
    <source>
        <dbReference type="ARBA" id="ARBA00074306"/>
    </source>
</evidence>
<dbReference type="PROSITE" id="PS50110">
    <property type="entry name" value="RESPONSE_REGULATORY"/>
    <property type="match status" value="2"/>
</dbReference>
<keyword evidence="16" id="KW-1185">Reference proteome</keyword>
<dbReference type="InterPro" id="IPR004358">
    <property type="entry name" value="Sig_transdc_His_kin-like_C"/>
</dbReference>
<evidence type="ECO:0000256" key="7">
    <source>
        <dbReference type="ARBA" id="ARBA00023012"/>
    </source>
</evidence>
<dbReference type="KEGG" id="qdo:H9Q78_13205"/>
<dbReference type="Gene3D" id="1.10.287.130">
    <property type="match status" value="1"/>
</dbReference>
<dbReference type="InterPro" id="IPR003661">
    <property type="entry name" value="HisK_dim/P_dom"/>
</dbReference>
<feature type="coiled-coil region" evidence="11">
    <location>
        <begin position="171"/>
        <end position="198"/>
    </location>
</feature>
<keyword evidence="12" id="KW-1133">Transmembrane helix</keyword>
<dbReference type="SUPFAM" id="SSF47384">
    <property type="entry name" value="Homodimeric domain of signal transducing histidine kinase"/>
    <property type="match status" value="1"/>
</dbReference>
<dbReference type="SMART" id="SM00387">
    <property type="entry name" value="HATPase_c"/>
    <property type="match status" value="1"/>
</dbReference>
<feature type="transmembrane region" description="Helical" evidence="12">
    <location>
        <begin position="149"/>
        <end position="168"/>
    </location>
</feature>
<evidence type="ECO:0000256" key="3">
    <source>
        <dbReference type="ARBA" id="ARBA00012438"/>
    </source>
</evidence>
<dbReference type="Pfam" id="PF00072">
    <property type="entry name" value="Response_reg"/>
    <property type="match status" value="2"/>
</dbReference>
<keyword evidence="6" id="KW-0418">Kinase</keyword>
<dbReference type="SMART" id="SM00388">
    <property type="entry name" value="HisKA"/>
    <property type="match status" value="1"/>
</dbReference>
<feature type="domain" description="Response regulatory" evidence="14">
    <location>
        <begin position="590"/>
        <end position="711"/>
    </location>
</feature>
<dbReference type="InterPro" id="IPR001789">
    <property type="entry name" value="Sig_transdc_resp-reg_receiver"/>
</dbReference>
<keyword evidence="11" id="KW-0175">Coiled coil</keyword>
<dbReference type="SUPFAM" id="SSF52172">
    <property type="entry name" value="CheY-like"/>
    <property type="match status" value="2"/>
</dbReference>
<dbReference type="EC" id="2.7.13.3" evidence="3"/>
<proteinExistence type="inferred from homology"/>
<evidence type="ECO:0000256" key="12">
    <source>
        <dbReference type="SAM" id="Phobius"/>
    </source>
</evidence>
<evidence type="ECO:0000256" key="4">
    <source>
        <dbReference type="ARBA" id="ARBA00018672"/>
    </source>
</evidence>
<keyword evidence="12" id="KW-0472">Membrane</keyword>
<dbReference type="Gene3D" id="3.30.450.20">
    <property type="entry name" value="PAS domain"/>
    <property type="match status" value="1"/>
</dbReference>
<dbReference type="CDD" id="cd00082">
    <property type="entry name" value="HisKA"/>
    <property type="match status" value="1"/>
</dbReference>
<evidence type="ECO:0000256" key="1">
    <source>
        <dbReference type="ARBA" id="ARBA00000085"/>
    </source>
</evidence>
<dbReference type="PANTHER" id="PTHR45339">
    <property type="entry name" value="HYBRID SIGNAL TRANSDUCTION HISTIDINE KINASE J"/>
    <property type="match status" value="1"/>
</dbReference>
<keyword evidence="12" id="KW-0812">Transmembrane</keyword>
<feature type="modified residue" description="4-aspartylphosphate" evidence="10">
    <location>
        <position position="642"/>
    </location>
</feature>
<evidence type="ECO:0000313" key="16">
    <source>
        <dbReference type="Proteomes" id="UP000515823"/>
    </source>
</evidence>
<dbReference type="PRINTS" id="PR00344">
    <property type="entry name" value="BCTRLSENSOR"/>
</dbReference>
<evidence type="ECO:0000256" key="11">
    <source>
        <dbReference type="SAM" id="Coils"/>
    </source>
</evidence>
<keyword evidence="5 10" id="KW-0597">Phosphoprotein</keyword>
<feature type="domain" description="Response regulatory" evidence="14">
    <location>
        <begin position="448"/>
        <end position="568"/>
    </location>
</feature>
<organism evidence="15 16">
    <name type="scientific">Qiania dongpingensis</name>
    <dbReference type="NCBI Taxonomy" id="2763669"/>
    <lineage>
        <taxon>Bacteria</taxon>
        <taxon>Bacillati</taxon>
        <taxon>Bacillota</taxon>
        <taxon>Clostridia</taxon>
        <taxon>Lachnospirales</taxon>
        <taxon>Lachnospiraceae</taxon>
        <taxon>Qiania</taxon>
    </lineage>
</organism>
<sequence>MFLLGTTITPVSYGERTFIAVLAGLDADSLSWQLSLEREDARTYSSIVASSGNYVINNTEHNTGIPKGVNLFSKLKQYAVFDEGYSAEKIKEDFQSGTAGRSAFTIGNENRYIYYAPIPDTDWHMLTAIPYEVIASTVDNLTYRLNRNAVIMLAVILAILSAVFFFYYTNISRNERALRKAKASAEAARKRAEDANYAKSEFLSRMSHEIRTPMNGIIGMSTIAQQNIGDDGKVADCLKKVSISSNHLLALINDVLDMSKVESGKMEIRHERFDFRAFLENFGNLYYIQAQNKGIYYETILLGSVDEVLIGDSLRLNQILSNLLSNAMKFTPSGGRIRLQVTPMAPAEKSGEPGDALWLKFEVSDTGCGIAKENYDKIFESFEQESADVTQRYGGTGLGLAIVKRFSELMGGSVRVESELGAGSTFILELPFGRTNERREPVRYEDINALVVDDDRDTCEHVLLLLEKMQVHGEWVDNGSQAVACVEAAQGRGKGYNVCFIDWKMPDMDGIETARQIRSIAGGDTAIVLITANDTAGMEQDAKNSGVDGIIYKPLFESSISDALANIQQNRPLPGYSTDGVPDYDFHGIRILLAEDNEINMEIAVELIGAAGAAIDPAEDGAQAVEKFVSSEPGYYDLILMDIQMPKMNGYEAARQIRKLDRPDAVSVPIFAMTANAFAEDALKSREAGMNAHISKPLDISKLYQVMDEWLRGDLHEFEK</sequence>
<comment type="similarity">
    <text evidence="2">In the N-terminal section; belongs to the phytochrome family.</text>
</comment>
<reference evidence="15 16" key="1">
    <citation type="submission" date="2020-08" db="EMBL/GenBank/DDBJ databases">
        <authorList>
            <person name="Liu C."/>
            <person name="Sun Q."/>
        </authorList>
    </citation>
    <scope>NUCLEOTIDE SEQUENCE [LARGE SCALE GENOMIC DNA]</scope>
    <source>
        <strain evidence="15 16">NSJ-38</strain>
    </source>
</reference>
<dbReference type="Gene3D" id="3.30.565.10">
    <property type="entry name" value="Histidine kinase-like ATPase, C-terminal domain"/>
    <property type="match status" value="1"/>
</dbReference>
<dbReference type="Pfam" id="PF00512">
    <property type="entry name" value="HisKA"/>
    <property type="match status" value="1"/>
</dbReference>
<feature type="domain" description="Histidine kinase" evidence="13">
    <location>
        <begin position="205"/>
        <end position="434"/>
    </location>
</feature>